<evidence type="ECO:0000313" key="5">
    <source>
        <dbReference type="Proteomes" id="UP000300879"/>
    </source>
</evidence>
<evidence type="ECO:0000259" key="1">
    <source>
        <dbReference type="Pfam" id="PF03413"/>
    </source>
</evidence>
<proteinExistence type="predicted"/>
<evidence type="ECO:0000259" key="3">
    <source>
        <dbReference type="Pfam" id="PF20769"/>
    </source>
</evidence>
<dbReference type="AlphaFoldDB" id="A0A4P8XLK6"/>
<feature type="domain" description="Sporulation protein YpeB N-terminal" evidence="3">
    <location>
        <begin position="30"/>
        <end position="167"/>
    </location>
</feature>
<evidence type="ECO:0000259" key="2">
    <source>
        <dbReference type="Pfam" id="PF14620"/>
    </source>
</evidence>
<dbReference type="EMBL" id="CP040396">
    <property type="protein sequence ID" value="QCT02540.1"/>
    <property type="molecule type" value="Genomic_DNA"/>
</dbReference>
<dbReference type="Pfam" id="PF20769">
    <property type="entry name" value="YPEB_N"/>
    <property type="match status" value="1"/>
</dbReference>
<organism evidence="4 5">
    <name type="scientific">Paenibacillus algicola</name>
    <dbReference type="NCBI Taxonomy" id="2565926"/>
    <lineage>
        <taxon>Bacteria</taxon>
        <taxon>Bacillati</taxon>
        <taxon>Bacillota</taxon>
        <taxon>Bacilli</taxon>
        <taxon>Bacillales</taxon>
        <taxon>Paenibacillaceae</taxon>
        <taxon>Paenibacillus</taxon>
    </lineage>
</organism>
<sequence>MYKRISAVLFPVTAILFIGSLVWGNQLKEERNAVEIHAENQYQRAFHDLSYHMDRIHDEIGNSIAVNTASQGMQRKSLMNVWRLTSEAQNELNQLPLSTLSLEKTEEFLSRIANFSYKTGVRDLTKEPLSDTEAKTLKQLYQNSGEITKDLQEVQNTALSQKLRWLDVDMAMTSQQELAGNSIIDGFSSVNKKVEAYPELEWGPSVSSMYTKRSVKMLSGVAVNEEDIQRKALKFADLGQGAECTIIANGQGTDWESYTATVQAEGMQPISMDFTRKGGLLISYTDGRQVGSKQVSVQQAMEKAEQFLEKKGYRSMKAVSADPYDNLVNFTFVRQQDDTLIYPEKMTVRSALDNGDIIGFQASEFVYEHQDNREVPEAKLSLEEARNTLNGDFKEQYTRKALIKNDRDEDTLCYEIGGRINGSKYKIFINADTGLEETVEVVKEADEGMN</sequence>
<dbReference type="KEGG" id="palo:E6C60_1825"/>
<dbReference type="Pfam" id="PF03413">
    <property type="entry name" value="PepSY"/>
    <property type="match status" value="1"/>
</dbReference>
<accession>A0A4P8XLK6</accession>
<dbReference type="InterPro" id="IPR014239">
    <property type="entry name" value="YpeB_PepSY1-2"/>
</dbReference>
<evidence type="ECO:0000313" key="4">
    <source>
        <dbReference type="EMBL" id="QCT02540.1"/>
    </source>
</evidence>
<protein>
    <submittedName>
        <fullName evidence="4">Germination protein YpeB</fullName>
    </submittedName>
</protein>
<gene>
    <name evidence="4" type="ORF">E6C60_1825</name>
</gene>
<name>A0A4P8XLK6_9BACL</name>
<dbReference type="NCBIfam" id="TIGR02889">
    <property type="entry name" value="spore_YpeB"/>
    <property type="match status" value="1"/>
</dbReference>
<dbReference type="Pfam" id="PF14620">
    <property type="entry name" value="YPEB_PepSY1-2"/>
    <property type="match status" value="1"/>
</dbReference>
<reference evidence="4 5" key="1">
    <citation type="submission" date="2019-05" db="EMBL/GenBank/DDBJ databases">
        <authorList>
            <person name="Chen C."/>
        </authorList>
    </citation>
    <scope>NUCLEOTIDE SEQUENCE [LARGE SCALE GENOMIC DNA]</scope>
    <source>
        <strain evidence="4 5">HB172198</strain>
    </source>
</reference>
<feature type="domain" description="PepSY" evidence="1">
    <location>
        <begin position="379"/>
        <end position="434"/>
    </location>
</feature>
<dbReference type="Proteomes" id="UP000300879">
    <property type="component" value="Chromosome"/>
</dbReference>
<keyword evidence="5" id="KW-1185">Reference proteome</keyword>
<dbReference type="OrthoDB" id="2372097at2"/>
<dbReference type="RefSeq" id="WP_138225549.1">
    <property type="nucleotide sequence ID" value="NZ_CP040396.1"/>
</dbReference>
<dbReference type="InterPro" id="IPR025711">
    <property type="entry name" value="PepSY"/>
</dbReference>
<dbReference type="GO" id="GO:0009847">
    <property type="term" value="P:spore germination"/>
    <property type="evidence" value="ECO:0007669"/>
    <property type="project" value="InterPro"/>
</dbReference>
<feature type="domain" description="Sporulation protein YpeB PepSY1 and PepSY2" evidence="2">
    <location>
        <begin position="185"/>
        <end position="376"/>
    </location>
</feature>
<dbReference type="InterPro" id="IPR048402">
    <property type="entry name" value="YpeB_N"/>
</dbReference>